<evidence type="ECO:0000256" key="5">
    <source>
        <dbReference type="ARBA" id="ARBA00022692"/>
    </source>
</evidence>
<dbReference type="GO" id="GO:0005283">
    <property type="term" value="F:amino acid:sodium symporter activity"/>
    <property type="evidence" value="ECO:0007669"/>
    <property type="project" value="InterPro"/>
</dbReference>
<feature type="transmembrane region" description="Helical" evidence="8">
    <location>
        <begin position="243"/>
        <end position="270"/>
    </location>
</feature>
<keyword evidence="5 8" id="KW-0812">Transmembrane</keyword>
<dbReference type="AlphaFoldDB" id="A0A0C1EAF9"/>
<dbReference type="Proteomes" id="UP000031307">
    <property type="component" value="Unassembled WGS sequence"/>
</dbReference>
<keyword evidence="3 8" id="KW-0813">Transport</keyword>
<reference evidence="9 10" key="1">
    <citation type="journal article" date="2014" name="Mol. Biol. Evol.">
        <title>Massive expansion of Ubiquitination-related gene families within the Chlamydiae.</title>
        <authorList>
            <person name="Domman D."/>
            <person name="Collingro A."/>
            <person name="Lagkouvardos I."/>
            <person name="Gehre L."/>
            <person name="Weinmaier T."/>
            <person name="Rattei T."/>
            <person name="Subtil A."/>
            <person name="Horn M."/>
        </authorList>
    </citation>
    <scope>NUCLEOTIDE SEQUENCE [LARGE SCALE GENOMIC DNA]</scope>
    <source>
        <strain evidence="9 10">OEW1</strain>
    </source>
</reference>
<evidence type="ECO:0000313" key="10">
    <source>
        <dbReference type="Proteomes" id="UP000031307"/>
    </source>
</evidence>
<dbReference type="PANTHER" id="PTHR30330:SF3">
    <property type="entry name" value="TRANSCRIPTIONAL REGULATOR, LRP FAMILY"/>
    <property type="match status" value="1"/>
</dbReference>
<dbReference type="Pfam" id="PF01235">
    <property type="entry name" value="Na_Ala_symp"/>
    <property type="match status" value="1"/>
</dbReference>
<sequence>METKEIMEQIEGFLTEIKNMLWGAPLLMLLFGTGIYLTILLRGVQFRYFGFALKAVFAEQKQNSKGDISHFEALMTTLAGAIGTGTIAGVATGISVGGLGSLFWMCLTAVFGMATKYAESLLAVKYRIQDKRGEVVGGPMEYIEQGLGWKWMAILFAAFGVIAAFGTGNLVQVNSIADAVQNTLQFNPWWTGTILAILAGLVLVGGVKAIGKVAGILVPFMAIFYLGAGLIVLAVNAAEIPHALFLIFQSAFDGQAALGGFAGSSIMMAIQTGAARSVFTNEAGLGISSIAAAAARTDLPGRQAMINMTGTFFSTILVCSMTGLVLAITGVLGQTNVDGQLLNGASMAIAAFNTSVPGGGYLVTIGLVLFAFTTLLAWAYYGEKCFEYIFGEKCIIMYRVLYIAAIIPGAALKMDIAWNLADIANALMAFPNLIALIALSGVISGETRHFLKEIANERRLSAGSTT</sequence>
<feature type="transmembrane region" description="Helical" evidence="8">
    <location>
        <begin position="423"/>
        <end position="443"/>
    </location>
</feature>
<dbReference type="GO" id="GO:0005886">
    <property type="term" value="C:plasma membrane"/>
    <property type="evidence" value="ECO:0007669"/>
    <property type="project" value="UniProtKB-SubCell"/>
</dbReference>
<feature type="transmembrane region" description="Helical" evidence="8">
    <location>
        <begin position="214"/>
        <end position="237"/>
    </location>
</feature>
<evidence type="ECO:0000256" key="4">
    <source>
        <dbReference type="ARBA" id="ARBA00022475"/>
    </source>
</evidence>
<comment type="similarity">
    <text evidence="2 8">Belongs to the alanine or glycine:cation symporter (AGCS) (TC 2.A.25) family.</text>
</comment>
<keyword evidence="7 8" id="KW-0472">Membrane</keyword>
<keyword evidence="8" id="KW-0769">Symport</keyword>
<feature type="transmembrane region" description="Helical" evidence="8">
    <location>
        <begin position="361"/>
        <end position="382"/>
    </location>
</feature>
<feature type="transmembrane region" description="Helical" evidence="8">
    <location>
        <begin position="188"/>
        <end position="207"/>
    </location>
</feature>
<dbReference type="PRINTS" id="PR00175">
    <property type="entry name" value="NAALASMPORT"/>
</dbReference>
<protein>
    <submittedName>
        <fullName evidence="9">Putative transporter</fullName>
    </submittedName>
</protein>
<dbReference type="PATRIC" id="fig|83552.4.peg.1825"/>
<keyword evidence="6 8" id="KW-1133">Transmembrane helix</keyword>
<feature type="transmembrane region" description="Helical" evidence="8">
    <location>
        <begin position="20"/>
        <end position="41"/>
    </location>
</feature>
<gene>
    <name evidence="9" type="ORF">DB43_GW00160</name>
</gene>
<name>A0A0C1EAF9_9BACT</name>
<evidence type="ECO:0000256" key="2">
    <source>
        <dbReference type="ARBA" id="ARBA00009261"/>
    </source>
</evidence>
<dbReference type="InterPro" id="IPR001463">
    <property type="entry name" value="Na/Ala_symport"/>
</dbReference>
<evidence type="ECO:0000313" key="9">
    <source>
        <dbReference type="EMBL" id="KIA77048.1"/>
    </source>
</evidence>
<organism evidence="9 10">
    <name type="scientific">Parachlamydia acanthamoebae</name>
    <dbReference type="NCBI Taxonomy" id="83552"/>
    <lineage>
        <taxon>Bacteria</taxon>
        <taxon>Pseudomonadati</taxon>
        <taxon>Chlamydiota</taxon>
        <taxon>Chlamydiia</taxon>
        <taxon>Parachlamydiales</taxon>
        <taxon>Parachlamydiaceae</taxon>
        <taxon>Parachlamydia</taxon>
    </lineage>
</organism>
<dbReference type="PANTHER" id="PTHR30330">
    <property type="entry name" value="AGSS FAMILY TRANSPORTER, SODIUM-ALANINE"/>
    <property type="match status" value="1"/>
</dbReference>
<evidence type="ECO:0000256" key="8">
    <source>
        <dbReference type="RuleBase" id="RU363064"/>
    </source>
</evidence>
<evidence type="ECO:0000256" key="3">
    <source>
        <dbReference type="ARBA" id="ARBA00022448"/>
    </source>
</evidence>
<proteinExistence type="inferred from homology"/>
<feature type="transmembrane region" description="Helical" evidence="8">
    <location>
        <begin position="73"/>
        <end position="96"/>
    </location>
</feature>
<dbReference type="EMBL" id="JSAM01000092">
    <property type="protein sequence ID" value="KIA77048.1"/>
    <property type="molecule type" value="Genomic_DNA"/>
</dbReference>
<dbReference type="Gene3D" id="1.20.1740.10">
    <property type="entry name" value="Amino acid/polyamine transporter I"/>
    <property type="match status" value="1"/>
</dbReference>
<feature type="transmembrane region" description="Helical" evidence="8">
    <location>
        <begin position="394"/>
        <end position="411"/>
    </location>
</feature>
<evidence type="ECO:0000256" key="7">
    <source>
        <dbReference type="ARBA" id="ARBA00023136"/>
    </source>
</evidence>
<evidence type="ECO:0000256" key="1">
    <source>
        <dbReference type="ARBA" id="ARBA00004651"/>
    </source>
</evidence>
<accession>A0A0C1EAF9</accession>
<keyword evidence="4 8" id="KW-1003">Cell membrane</keyword>
<comment type="subcellular location">
    <subcellularLocation>
        <location evidence="1 8">Cell membrane</location>
        <topology evidence="1 8">Multi-pass membrane protein</topology>
    </subcellularLocation>
</comment>
<feature type="transmembrane region" description="Helical" evidence="8">
    <location>
        <begin position="312"/>
        <end position="332"/>
    </location>
</feature>
<evidence type="ECO:0000256" key="6">
    <source>
        <dbReference type="ARBA" id="ARBA00022989"/>
    </source>
</evidence>
<comment type="caution">
    <text evidence="9">The sequence shown here is derived from an EMBL/GenBank/DDBJ whole genome shotgun (WGS) entry which is preliminary data.</text>
</comment>
<dbReference type="NCBIfam" id="TIGR00835">
    <property type="entry name" value="agcS"/>
    <property type="match status" value="1"/>
</dbReference>
<feature type="transmembrane region" description="Helical" evidence="8">
    <location>
        <begin position="147"/>
        <end position="168"/>
    </location>
</feature>